<feature type="compositionally biased region" description="Low complexity" evidence="1">
    <location>
        <begin position="41"/>
        <end position="79"/>
    </location>
</feature>
<dbReference type="Gene3D" id="1.25.10.10">
    <property type="entry name" value="Leucine-rich Repeat Variant"/>
    <property type="match status" value="1"/>
</dbReference>
<proteinExistence type="predicted"/>
<dbReference type="STRING" id="436010.A0A166ADL7"/>
<feature type="region of interest" description="Disordered" evidence="1">
    <location>
        <begin position="13"/>
        <end position="88"/>
    </location>
</feature>
<gene>
    <name evidence="2" type="ORF">FIBSPDRAFT_1050734</name>
</gene>
<evidence type="ECO:0000256" key="1">
    <source>
        <dbReference type="SAM" id="MobiDB-lite"/>
    </source>
</evidence>
<evidence type="ECO:0000313" key="3">
    <source>
        <dbReference type="Proteomes" id="UP000076532"/>
    </source>
</evidence>
<reference evidence="2 3" key="1">
    <citation type="journal article" date="2016" name="Mol. Biol. Evol.">
        <title>Comparative Genomics of Early-Diverging Mushroom-Forming Fungi Provides Insights into the Origins of Lignocellulose Decay Capabilities.</title>
        <authorList>
            <person name="Nagy L.G."/>
            <person name="Riley R."/>
            <person name="Tritt A."/>
            <person name="Adam C."/>
            <person name="Daum C."/>
            <person name="Floudas D."/>
            <person name="Sun H."/>
            <person name="Yadav J.S."/>
            <person name="Pangilinan J."/>
            <person name="Larsson K.H."/>
            <person name="Matsuura K."/>
            <person name="Barry K."/>
            <person name="Labutti K."/>
            <person name="Kuo R."/>
            <person name="Ohm R.A."/>
            <person name="Bhattacharya S.S."/>
            <person name="Shirouzu T."/>
            <person name="Yoshinaga Y."/>
            <person name="Martin F.M."/>
            <person name="Grigoriev I.V."/>
            <person name="Hibbett D.S."/>
        </authorList>
    </citation>
    <scope>NUCLEOTIDE SEQUENCE [LARGE SCALE GENOMIC DNA]</scope>
    <source>
        <strain evidence="2 3">CBS 109695</strain>
    </source>
</reference>
<protein>
    <submittedName>
        <fullName evidence="2">Uncharacterized protein</fullName>
    </submittedName>
</protein>
<dbReference type="InterPro" id="IPR011989">
    <property type="entry name" value="ARM-like"/>
</dbReference>
<accession>A0A166ADL7</accession>
<dbReference type="Proteomes" id="UP000076532">
    <property type="component" value="Unassembled WGS sequence"/>
</dbReference>
<organism evidence="2 3">
    <name type="scientific">Athelia psychrophila</name>
    <dbReference type="NCBI Taxonomy" id="1759441"/>
    <lineage>
        <taxon>Eukaryota</taxon>
        <taxon>Fungi</taxon>
        <taxon>Dikarya</taxon>
        <taxon>Basidiomycota</taxon>
        <taxon>Agaricomycotina</taxon>
        <taxon>Agaricomycetes</taxon>
        <taxon>Agaricomycetidae</taxon>
        <taxon>Atheliales</taxon>
        <taxon>Atheliaceae</taxon>
        <taxon>Athelia</taxon>
    </lineage>
</organism>
<keyword evidence="3" id="KW-1185">Reference proteome</keyword>
<dbReference type="AlphaFoldDB" id="A0A166ADL7"/>
<name>A0A166ADL7_9AGAM</name>
<feature type="compositionally biased region" description="Basic and acidic residues" evidence="1">
    <location>
        <begin position="14"/>
        <end position="24"/>
    </location>
</feature>
<evidence type="ECO:0000313" key="2">
    <source>
        <dbReference type="EMBL" id="KZP11498.1"/>
    </source>
</evidence>
<sequence>MFFSRILLQLKQKAGGEHRLRRPQEAPGTRRPPHPQSPLHPGSTITSGTASAISSAAALSPSSAASLPPSPPSSSATAAGPPPPPALDLTTGSISRLHFAGLCIQHLPFGVRDAGYTSRQLRKALLDFPERWPDLIDQLTTALSPTDATTTTSALEAAHSTFAPWRAHIRSDALFSEVNYVFMDSFLRLFRHIASLLLTPSSPPPTPALVT</sequence>
<dbReference type="EMBL" id="KV417662">
    <property type="protein sequence ID" value="KZP11498.1"/>
    <property type="molecule type" value="Genomic_DNA"/>
</dbReference>
<dbReference type="OrthoDB" id="3268246at2759"/>